<dbReference type="Proteomes" id="UP001589733">
    <property type="component" value="Unassembled WGS sequence"/>
</dbReference>
<feature type="chain" id="PRO_5046122947" evidence="1">
    <location>
        <begin position="24"/>
        <end position="280"/>
    </location>
</feature>
<dbReference type="RefSeq" id="WP_380013714.1">
    <property type="nucleotide sequence ID" value="NZ_JBHLYR010000059.1"/>
</dbReference>
<proteinExistence type="predicted"/>
<evidence type="ECO:0000313" key="2">
    <source>
        <dbReference type="EMBL" id="MFB9993924.1"/>
    </source>
</evidence>
<keyword evidence="3" id="KW-1185">Reference proteome</keyword>
<protein>
    <submittedName>
        <fullName evidence="2">Uncharacterized protein</fullName>
    </submittedName>
</protein>
<organism evidence="2 3">
    <name type="scientific">Deinococcus oregonensis</name>
    <dbReference type="NCBI Taxonomy" id="1805970"/>
    <lineage>
        <taxon>Bacteria</taxon>
        <taxon>Thermotogati</taxon>
        <taxon>Deinococcota</taxon>
        <taxon>Deinococci</taxon>
        <taxon>Deinococcales</taxon>
        <taxon>Deinococcaceae</taxon>
        <taxon>Deinococcus</taxon>
    </lineage>
</organism>
<name>A0ABV6B2E1_9DEIO</name>
<evidence type="ECO:0000313" key="3">
    <source>
        <dbReference type="Proteomes" id="UP001589733"/>
    </source>
</evidence>
<evidence type="ECO:0000256" key="1">
    <source>
        <dbReference type="SAM" id="SignalP"/>
    </source>
</evidence>
<sequence>MISRLACLALALALSPVVAPALAQANPPATPTKWGTLSLQLTRAPMTDDTLPAARLTLRNGNRTIFTVSDFNVEAKLIPLRPGGQPELVVRTFSGGAHCCSTSYIFTQDTGSVQNIGIIDESNYGFSPVDLNKDGTFELVFILDTLAYFDYSYADSPGLSSVIGWDGIRLADRTRAYAYVPGQEAARELKELQSRMIEFPDLESLKPRISGYYGNMILAGRGVEAEKVLATVLAKSAPAKAWFAAHRTALISALYGEPERRVQTVNSTVYPIPTPEDETP</sequence>
<gene>
    <name evidence="2" type="ORF">ACFFLM_18375</name>
</gene>
<keyword evidence="1" id="KW-0732">Signal</keyword>
<dbReference type="EMBL" id="JBHLYR010000059">
    <property type="protein sequence ID" value="MFB9993924.1"/>
    <property type="molecule type" value="Genomic_DNA"/>
</dbReference>
<accession>A0ABV6B2E1</accession>
<comment type="caution">
    <text evidence="2">The sequence shown here is derived from an EMBL/GenBank/DDBJ whole genome shotgun (WGS) entry which is preliminary data.</text>
</comment>
<feature type="signal peptide" evidence="1">
    <location>
        <begin position="1"/>
        <end position="23"/>
    </location>
</feature>
<reference evidence="2 3" key="1">
    <citation type="submission" date="2024-09" db="EMBL/GenBank/DDBJ databases">
        <authorList>
            <person name="Sun Q."/>
            <person name="Mori K."/>
        </authorList>
    </citation>
    <scope>NUCLEOTIDE SEQUENCE [LARGE SCALE GENOMIC DNA]</scope>
    <source>
        <strain evidence="2 3">JCM 13503</strain>
    </source>
</reference>